<dbReference type="GO" id="GO:0003906">
    <property type="term" value="F:DNA-(apurinic or apyrimidinic site) endonuclease activity"/>
    <property type="evidence" value="ECO:0007669"/>
    <property type="project" value="TreeGrafter"/>
</dbReference>
<keyword evidence="7" id="KW-0540">Nuclease</keyword>
<evidence type="ECO:0000256" key="7">
    <source>
        <dbReference type="HAMAP-Rule" id="MF_00152"/>
    </source>
</evidence>
<dbReference type="GO" id="GO:0008833">
    <property type="term" value="F:deoxyribonuclease IV (phage-T4-induced) activity"/>
    <property type="evidence" value="ECO:0007669"/>
    <property type="project" value="UniProtKB-UniRule"/>
</dbReference>
<keyword evidence="3 7" id="KW-0227">DNA damage</keyword>
<dbReference type="Pfam" id="PF01261">
    <property type="entry name" value="AP_endonuc_2"/>
    <property type="match status" value="1"/>
</dbReference>
<dbReference type="NCBIfam" id="NF002196">
    <property type="entry name" value="PRK01060.1-1"/>
    <property type="match status" value="1"/>
</dbReference>
<feature type="binding site" evidence="7">
    <location>
        <position position="179"/>
    </location>
    <ligand>
        <name>Zn(2+)</name>
        <dbReference type="ChEBI" id="CHEBI:29105"/>
        <label>3</label>
    </ligand>
</feature>
<feature type="binding site" evidence="7">
    <location>
        <position position="143"/>
    </location>
    <ligand>
        <name>Zn(2+)</name>
        <dbReference type="ChEBI" id="CHEBI:29105"/>
        <label>1</label>
    </ligand>
</feature>
<evidence type="ECO:0000256" key="3">
    <source>
        <dbReference type="ARBA" id="ARBA00022763"/>
    </source>
</evidence>
<dbReference type="HOGENOM" id="CLU_025885_0_4_14"/>
<evidence type="ECO:0000256" key="2">
    <source>
        <dbReference type="ARBA" id="ARBA00022723"/>
    </source>
</evidence>
<comment type="catalytic activity">
    <reaction evidence="7">
        <text>Endonucleolytic cleavage to 5'-phosphooligonucleotide end-products.</text>
        <dbReference type="EC" id="3.1.21.2"/>
    </reaction>
</comment>
<dbReference type="InterPro" id="IPR018246">
    <property type="entry name" value="AP_endonuc_F2_Zn_BS"/>
</dbReference>
<comment type="cofactor">
    <cofactor evidence="7">
        <name>Zn(2+)</name>
        <dbReference type="ChEBI" id="CHEBI:29105"/>
    </cofactor>
    <text evidence="7">Binds 3 Zn(2+) ions.</text>
</comment>
<dbReference type="RefSeq" id="WP_022934653.1">
    <property type="nucleotide sequence ID" value="NZ_CP007154.1"/>
</dbReference>
<feature type="binding site" evidence="7">
    <location>
        <position position="210"/>
    </location>
    <ligand>
        <name>Zn(2+)</name>
        <dbReference type="ChEBI" id="CHEBI:29105"/>
        <label>2</label>
    </ligand>
</feature>
<dbReference type="STRING" id="743966.MYB_02070"/>
<dbReference type="PATRIC" id="fig|743966.3.peg.417"/>
<feature type="binding site" evidence="7">
    <location>
        <position position="70"/>
    </location>
    <ligand>
        <name>Zn(2+)</name>
        <dbReference type="ChEBI" id="CHEBI:29105"/>
        <label>1</label>
    </ligand>
</feature>
<dbReference type="AlphaFoldDB" id="W5V108"/>
<feature type="binding site" evidence="7">
    <location>
        <position position="143"/>
    </location>
    <ligand>
        <name>Zn(2+)</name>
        <dbReference type="ChEBI" id="CHEBI:29105"/>
        <label>2</label>
    </ligand>
</feature>
<dbReference type="HAMAP" id="MF_00152">
    <property type="entry name" value="Nfo"/>
    <property type="match status" value="1"/>
</dbReference>
<evidence type="ECO:0000313" key="9">
    <source>
        <dbReference type="EMBL" id="AHH45418.1"/>
    </source>
</evidence>
<dbReference type="Gene3D" id="3.20.20.150">
    <property type="entry name" value="Divalent-metal-dependent TIM barrel enzymes"/>
    <property type="match status" value="1"/>
</dbReference>
<dbReference type="PROSITE" id="PS51432">
    <property type="entry name" value="AP_NUCLEASE_F2_4"/>
    <property type="match status" value="1"/>
</dbReference>
<dbReference type="Proteomes" id="UP000019229">
    <property type="component" value="Chromosome"/>
</dbReference>
<feature type="binding site" evidence="7">
    <location>
        <position position="108"/>
    </location>
    <ligand>
        <name>Zn(2+)</name>
        <dbReference type="ChEBI" id="CHEBI:29105"/>
        <label>1</label>
    </ligand>
</feature>
<keyword evidence="2 7" id="KW-0479">Metal-binding</keyword>
<dbReference type="PROSITE" id="PS00731">
    <property type="entry name" value="AP_NUCLEASE_F2_3"/>
    <property type="match status" value="1"/>
</dbReference>
<dbReference type="GO" id="GO:0008081">
    <property type="term" value="F:phosphoric diester hydrolase activity"/>
    <property type="evidence" value="ECO:0007669"/>
    <property type="project" value="TreeGrafter"/>
</dbReference>
<dbReference type="eggNOG" id="COG0648">
    <property type="taxonomic scope" value="Bacteria"/>
</dbReference>
<feature type="domain" description="Xylose isomerase-like TIM barrel" evidence="8">
    <location>
        <begin position="29"/>
        <end position="272"/>
    </location>
</feature>
<comment type="similarity">
    <text evidence="1 7">Belongs to the AP endonuclease 2 family.</text>
</comment>
<protein>
    <recommendedName>
        <fullName evidence="7">Probable endonuclease 4</fullName>
        <ecNumber evidence="7">3.1.21.2</ecNumber>
    </recommendedName>
    <alternativeName>
        <fullName evidence="7">Endodeoxyribonuclease IV</fullName>
    </alternativeName>
    <alternativeName>
        <fullName evidence="7">Endonuclease IV</fullName>
    </alternativeName>
</protein>
<dbReference type="InterPro" id="IPR001719">
    <property type="entry name" value="AP_endonuc_2"/>
</dbReference>
<sequence>MIKLGSHVSFKKPLYLVGASADSVANKANTMMIFLGAPQTSKRISVSNYRLEDYQKMYSNIITPEDIVVHAPYIINNASLVKAEFANKFLIEEINRMNYIGAKYLVLHPGSYTTFSRQASIEQLIESLKFVISQTKDVVICIETMAGKGTEIGTTFEEVVYIVESINSPRVAICLDTCHVWDAGYNLHNYNEFIELLKSTRMINYLKVIHLNDSQNELGSHRDRHANIDQGKIGLETLQKIVHEPLFDNIPIILETPWVDGAPIYDKEIAMLLNKK</sequence>
<evidence type="ECO:0000256" key="1">
    <source>
        <dbReference type="ARBA" id="ARBA00005340"/>
    </source>
</evidence>
<dbReference type="InterPro" id="IPR013022">
    <property type="entry name" value="Xyl_isomerase-like_TIM-brl"/>
</dbReference>
<evidence type="ECO:0000259" key="8">
    <source>
        <dbReference type="Pfam" id="PF01261"/>
    </source>
</evidence>
<dbReference type="PANTHER" id="PTHR21445:SF0">
    <property type="entry name" value="APURINIC-APYRIMIDINIC ENDONUCLEASE"/>
    <property type="match status" value="1"/>
</dbReference>
<feature type="binding site" evidence="7">
    <location>
        <position position="225"/>
    </location>
    <ligand>
        <name>Zn(2+)</name>
        <dbReference type="ChEBI" id="CHEBI:29105"/>
        <label>3</label>
    </ligand>
</feature>
<feature type="binding site" evidence="7">
    <location>
        <position position="255"/>
    </location>
    <ligand>
        <name>Zn(2+)</name>
        <dbReference type="ChEBI" id="CHEBI:29105"/>
        <label>2</label>
    </ligand>
</feature>
<dbReference type="InterPro" id="IPR036237">
    <property type="entry name" value="Xyl_isomerase-like_sf"/>
</dbReference>
<dbReference type="FunFam" id="3.20.20.150:FF:000001">
    <property type="entry name" value="Probable endonuclease 4"/>
    <property type="match status" value="1"/>
</dbReference>
<evidence type="ECO:0000256" key="5">
    <source>
        <dbReference type="ARBA" id="ARBA00022833"/>
    </source>
</evidence>
<dbReference type="SUPFAM" id="SSF51658">
    <property type="entry name" value="Xylose isomerase-like"/>
    <property type="match status" value="1"/>
</dbReference>
<comment type="function">
    <text evidence="7">Endonuclease IV plays a role in DNA repair. It cleaves phosphodiester bonds at apurinic or apyrimidinic (AP) sites, generating a 3'-hydroxyl group and a 5'-terminal sugar phosphate.</text>
</comment>
<evidence type="ECO:0000256" key="6">
    <source>
        <dbReference type="ARBA" id="ARBA00023204"/>
    </source>
</evidence>
<dbReference type="GO" id="GO:0006284">
    <property type="term" value="P:base-excision repair"/>
    <property type="evidence" value="ECO:0007669"/>
    <property type="project" value="TreeGrafter"/>
</dbReference>
<keyword evidence="5 7" id="KW-0862">Zinc</keyword>
<reference evidence="9 10" key="1">
    <citation type="journal article" date="2014" name="Genome Announc.">
        <title>Complete Genome Sequence of Mycoplasma bovoculi Strain M165/69T (ATCC 29104).</title>
        <authorList>
            <person name="Calcutt M.J."/>
            <person name="Foecking M.F."/>
        </authorList>
    </citation>
    <scope>NUCLEOTIDE SEQUENCE [LARGE SCALE GENOMIC DNA]</scope>
    <source>
        <strain evidence="9">M165/69</strain>
    </source>
</reference>
<evidence type="ECO:0000256" key="4">
    <source>
        <dbReference type="ARBA" id="ARBA00022801"/>
    </source>
</evidence>
<keyword evidence="10" id="KW-1185">Reference proteome</keyword>
<keyword evidence="4 7" id="KW-0378">Hydrolase</keyword>
<keyword evidence="6 7" id="KW-0234">DNA repair</keyword>
<dbReference type="PROSITE" id="PS00730">
    <property type="entry name" value="AP_NUCLEASE_F2_2"/>
    <property type="match status" value="1"/>
</dbReference>
<dbReference type="GO" id="GO:0003677">
    <property type="term" value="F:DNA binding"/>
    <property type="evidence" value="ECO:0007669"/>
    <property type="project" value="InterPro"/>
</dbReference>
<organism evidence="9 10">
    <name type="scientific">Mesomycoplasma bovoculi M165/69</name>
    <dbReference type="NCBI Taxonomy" id="743966"/>
    <lineage>
        <taxon>Bacteria</taxon>
        <taxon>Bacillati</taxon>
        <taxon>Mycoplasmatota</taxon>
        <taxon>Mycoplasmoidales</taxon>
        <taxon>Metamycoplasmataceae</taxon>
        <taxon>Mesomycoplasma</taxon>
    </lineage>
</organism>
<dbReference type="PANTHER" id="PTHR21445">
    <property type="entry name" value="ENDONUCLEASE IV ENDODEOXYRIBONUCLEASE IV"/>
    <property type="match status" value="1"/>
</dbReference>
<dbReference type="SMART" id="SM00518">
    <property type="entry name" value="AP2Ec"/>
    <property type="match status" value="1"/>
</dbReference>
<dbReference type="EMBL" id="CP007154">
    <property type="protein sequence ID" value="AHH45418.1"/>
    <property type="molecule type" value="Genomic_DNA"/>
</dbReference>
<proteinExistence type="inferred from homology"/>
<dbReference type="OrthoDB" id="9805666at2"/>
<feature type="binding site" evidence="7">
    <location>
        <position position="223"/>
    </location>
    <ligand>
        <name>Zn(2+)</name>
        <dbReference type="ChEBI" id="CHEBI:29105"/>
        <label>3</label>
    </ligand>
</feature>
<dbReference type="NCBIfam" id="TIGR00587">
    <property type="entry name" value="nfo"/>
    <property type="match status" value="1"/>
</dbReference>
<evidence type="ECO:0000313" key="10">
    <source>
        <dbReference type="Proteomes" id="UP000019229"/>
    </source>
</evidence>
<feature type="binding site" evidence="7">
    <location>
        <position position="176"/>
    </location>
    <ligand>
        <name>Zn(2+)</name>
        <dbReference type="ChEBI" id="CHEBI:29105"/>
        <label>2</label>
    </ligand>
</feature>
<keyword evidence="7 9" id="KW-0255">Endonuclease</keyword>
<dbReference type="KEGG" id="mbc:MYB_02070"/>
<gene>
    <name evidence="7 9" type="primary">nfo</name>
    <name evidence="9" type="ORF">MYB_02070</name>
</gene>
<name>W5V108_9BACT</name>
<dbReference type="GO" id="GO:0008270">
    <property type="term" value="F:zinc ion binding"/>
    <property type="evidence" value="ECO:0007669"/>
    <property type="project" value="UniProtKB-UniRule"/>
</dbReference>
<accession>W5V108</accession>
<dbReference type="EC" id="3.1.21.2" evidence="7"/>
<dbReference type="CDD" id="cd00019">
    <property type="entry name" value="AP2Ec"/>
    <property type="match status" value="1"/>
</dbReference>